<protein>
    <submittedName>
        <fullName evidence="1">Putative DNA modification/repair radical SAM protein</fullName>
    </submittedName>
</protein>
<dbReference type="SUPFAM" id="SSF102114">
    <property type="entry name" value="Radical SAM enzymes"/>
    <property type="match status" value="1"/>
</dbReference>
<dbReference type="RefSeq" id="WP_111525098.1">
    <property type="nucleotide sequence ID" value="NZ_CP032364.1"/>
</dbReference>
<dbReference type="OrthoDB" id="9801154at2"/>
<dbReference type="PANTHER" id="PTHR21180:SF9">
    <property type="entry name" value="TYPE II SECRETION SYSTEM PROTEIN K"/>
    <property type="match status" value="1"/>
</dbReference>
<reference evidence="1 2" key="1">
    <citation type="submission" date="2018-09" db="EMBL/GenBank/DDBJ databases">
        <title>Genome sequencing of Lachnoanaerobaculum umeaense DSM 23576.</title>
        <authorList>
            <person name="Kook J.-K."/>
            <person name="Park S.-N."/>
            <person name="Lim Y.K."/>
        </authorList>
    </citation>
    <scope>NUCLEOTIDE SEQUENCE [LARGE SCALE GENOMIC DNA]</scope>
    <source>
        <strain evidence="2">DSM 23576 \ CCUG 58757</strain>
    </source>
</reference>
<accession>A0A385Q2W8</accession>
<dbReference type="KEGG" id="lua:D4A81_12465"/>
<evidence type="ECO:0000313" key="2">
    <source>
        <dbReference type="Proteomes" id="UP000265562"/>
    </source>
</evidence>
<gene>
    <name evidence="1" type="ORF">D4A81_12465</name>
</gene>
<dbReference type="InterPro" id="IPR010994">
    <property type="entry name" value="RuvA_2-like"/>
</dbReference>
<name>A0A385Q2W8_9FIRM</name>
<sequence>MFVYNLFMINICSKEDILKKLEILSDAAKYDVACTSSGVDRKGKGGMLGNAVAAGICHTFSSDGRCVSLLKILMTNHCIFDCKYCINRKSNDIRRACFTPREICKLTVEFYKRNYIEGLFLSSGIINSPNFTMEKICETLILLRNEYMFNGYVHVKAIPGASDELLLQAGSLADRMSVNIEFPTESSLKKYAPNKSFHLISDPMKKIKDSIEMNRLSTGKSSKLPRSNINKYLPGSIFNDVAQIEGDSILNSLPITKQANVRPFVPSGQSTQMIIGAGDDSDYTILMTAQNLYKSFDLKRVFYSAYIPINEDSSLPTLNTPVPLLREHRLYQADWLIRFYGFNAQELLSKENPDFNTYMDPKCNWAVKHLEFFPVEVQTADISSLLRVPGIGPKAAKRIVSSRRYSLLDFNSIAKMGVVLKRAHYFLTCNGKMMYKTLLDEKYITNRLIGLNSNENYQHSYKAERQLSLFDDFGLK</sequence>
<dbReference type="NCBIfam" id="TIGR03916">
    <property type="entry name" value="rSAM_link_UDG"/>
    <property type="match status" value="1"/>
</dbReference>
<dbReference type="InterPro" id="IPR051675">
    <property type="entry name" value="Endo/Exo/Phosphatase_dom_1"/>
</dbReference>
<dbReference type="InterPro" id="IPR023874">
    <property type="entry name" value="DNA_rSAM_put"/>
</dbReference>
<dbReference type="PANTHER" id="PTHR21180">
    <property type="entry name" value="ENDONUCLEASE/EXONUCLEASE/PHOSPHATASE FAMILY DOMAIN-CONTAINING PROTEIN 1"/>
    <property type="match status" value="1"/>
</dbReference>
<dbReference type="EMBL" id="CP032364">
    <property type="protein sequence ID" value="AYB00673.1"/>
    <property type="molecule type" value="Genomic_DNA"/>
</dbReference>
<organism evidence="1 2">
    <name type="scientific">Lachnoanaerobaculum umeaense</name>
    <dbReference type="NCBI Taxonomy" id="617123"/>
    <lineage>
        <taxon>Bacteria</taxon>
        <taxon>Bacillati</taxon>
        <taxon>Bacillota</taxon>
        <taxon>Clostridia</taxon>
        <taxon>Lachnospirales</taxon>
        <taxon>Lachnospiraceae</taxon>
        <taxon>Lachnoanaerobaculum</taxon>
    </lineage>
</organism>
<dbReference type="GO" id="GO:0003824">
    <property type="term" value="F:catalytic activity"/>
    <property type="evidence" value="ECO:0007669"/>
    <property type="project" value="InterPro"/>
</dbReference>
<proteinExistence type="predicted"/>
<dbReference type="AlphaFoldDB" id="A0A385Q2W8"/>
<dbReference type="Gene3D" id="3.20.20.70">
    <property type="entry name" value="Aldolase class I"/>
    <property type="match status" value="1"/>
</dbReference>
<dbReference type="InterPro" id="IPR013785">
    <property type="entry name" value="Aldolase_TIM"/>
</dbReference>
<dbReference type="GO" id="GO:0051536">
    <property type="term" value="F:iron-sulfur cluster binding"/>
    <property type="evidence" value="ECO:0007669"/>
    <property type="project" value="InterPro"/>
</dbReference>
<evidence type="ECO:0000313" key="1">
    <source>
        <dbReference type="EMBL" id="AYB00673.1"/>
    </source>
</evidence>
<dbReference type="Gene3D" id="1.10.150.320">
    <property type="entry name" value="Photosystem II 12 kDa extrinsic protein"/>
    <property type="match status" value="1"/>
</dbReference>
<keyword evidence="2" id="KW-1185">Reference proteome</keyword>
<dbReference type="SFLD" id="SFLDG01102">
    <property type="entry name" value="Uncharacterised_Radical_SAM_Su"/>
    <property type="match status" value="1"/>
</dbReference>
<dbReference type="InterPro" id="IPR058240">
    <property type="entry name" value="rSAM_sf"/>
</dbReference>
<dbReference type="InterPro" id="IPR007197">
    <property type="entry name" value="rSAM"/>
</dbReference>
<dbReference type="SUPFAM" id="SSF47781">
    <property type="entry name" value="RuvA domain 2-like"/>
    <property type="match status" value="1"/>
</dbReference>
<dbReference type="Proteomes" id="UP000265562">
    <property type="component" value="Chromosome"/>
</dbReference>
<dbReference type="SFLD" id="SFLDS00029">
    <property type="entry name" value="Radical_SAM"/>
    <property type="match status" value="1"/>
</dbReference>